<gene>
    <name evidence="7" type="ORF">EXZ61_20385</name>
</gene>
<dbReference type="KEGG" id="rhg:EXZ61_20385"/>
<reference evidence="8" key="2">
    <citation type="journal article" date="2020" name="Int. J. Syst. Evol. Microbiol.">
        <title>Genomic insights into a novel species Rhodoferax aquaticus sp. nov., isolated from freshwater.</title>
        <authorList>
            <person name="Li T."/>
            <person name="Zhuo Y."/>
            <person name="Jin C.Z."/>
            <person name="Wu X."/>
            <person name="Ko S.R."/>
            <person name="Jin F.J."/>
            <person name="Ahn C.Y."/>
            <person name="Oh H.M."/>
            <person name="Lee H.G."/>
            <person name="Jin L."/>
        </authorList>
    </citation>
    <scope>NUCLEOTIDE SEQUENCE [LARGE SCALE GENOMIC DNA]</scope>
    <source>
        <strain evidence="8">Gr-4</strain>
    </source>
</reference>
<dbReference type="Gene3D" id="3.20.20.80">
    <property type="entry name" value="Glycosidases"/>
    <property type="match status" value="1"/>
</dbReference>
<dbReference type="GO" id="GO:0000272">
    <property type="term" value="P:polysaccharide catabolic process"/>
    <property type="evidence" value="ECO:0007669"/>
    <property type="project" value="UniProtKB-KW"/>
</dbReference>
<dbReference type="AlphaFoldDB" id="A0A515EUS5"/>
<dbReference type="InterPro" id="IPR017853">
    <property type="entry name" value="GH"/>
</dbReference>
<organism evidence="7 8">
    <name type="scientific">Rhodoferax aquaticus</name>
    <dbReference type="NCBI Taxonomy" id="2527691"/>
    <lineage>
        <taxon>Bacteria</taxon>
        <taxon>Pseudomonadati</taxon>
        <taxon>Pseudomonadota</taxon>
        <taxon>Betaproteobacteria</taxon>
        <taxon>Burkholderiales</taxon>
        <taxon>Comamonadaceae</taxon>
        <taxon>Rhodoferax</taxon>
    </lineage>
</organism>
<keyword evidence="3 5" id="KW-0326">Glycosidase</keyword>
<keyword evidence="4 5" id="KW-0624">Polysaccharide degradation</keyword>
<dbReference type="PROSITE" id="PS51760">
    <property type="entry name" value="GH10_2"/>
    <property type="match status" value="1"/>
</dbReference>
<evidence type="ECO:0000256" key="5">
    <source>
        <dbReference type="RuleBase" id="RU361174"/>
    </source>
</evidence>
<keyword evidence="8" id="KW-1185">Reference proteome</keyword>
<dbReference type="PANTHER" id="PTHR31490">
    <property type="entry name" value="GLYCOSYL HYDROLASE"/>
    <property type="match status" value="1"/>
</dbReference>
<dbReference type="InterPro" id="IPR044846">
    <property type="entry name" value="GH10"/>
</dbReference>
<feature type="domain" description="GH10" evidence="6">
    <location>
        <begin position="26"/>
        <end position="353"/>
    </location>
</feature>
<dbReference type="RefSeq" id="WP_142813762.1">
    <property type="nucleotide sequence ID" value="NZ_CP036282.1"/>
</dbReference>
<dbReference type="EMBL" id="CP036282">
    <property type="protein sequence ID" value="QDL56323.1"/>
    <property type="molecule type" value="Genomic_DNA"/>
</dbReference>
<dbReference type="GO" id="GO:0031176">
    <property type="term" value="F:endo-1,4-beta-xylanase activity"/>
    <property type="evidence" value="ECO:0007669"/>
    <property type="project" value="UniProtKB-EC"/>
</dbReference>
<keyword evidence="2 5" id="KW-0119">Carbohydrate metabolism</keyword>
<dbReference type="InterPro" id="IPR001000">
    <property type="entry name" value="GH10_dom"/>
</dbReference>
<comment type="similarity">
    <text evidence="5">Belongs to the glycosyl hydrolase 10 (cellulase F) family.</text>
</comment>
<evidence type="ECO:0000256" key="4">
    <source>
        <dbReference type="ARBA" id="ARBA00023326"/>
    </source>
</evidence>
<dbReference type="Pfam" id="PF00331">
    <property type="entry name" value="Glyco_hydro_10"/>
    <property type="match status" value="1"/>
</dbReference>
<dbReference type="SUPFAM" id="SSF51445">
    <property type="entry name" value="(Trans)glycosidases"/>
    <property type="match status" value="1"/>
</dbReference>
<evidence type="ECO:0000256" key="3">
    <source>
        <dbReference type="ARBA" id="ARBA00023295"/>
    </source>
</evidence>
<evidence type="ECO:0000259" key="6">
    <source>
        <dbReference type="PROSITE" id="PS51760"/>
    </source>
</evidence>
<keyword evidence="1 5" id="KW-0378">Hydrolase</keyword>
<comment type="catalytic activity">
    <reaction evidence="5">
        <text>Endohydrolysis of (1-&gt;4)-beta-D-xylosidic linkages in xylans.</text>
        <dbReference type="EC" id="3.2.1.8"/>
    </reaction>
</comment>
<evidence type="ECO:0000313" key="8">
    <source>
        <dbReference type="Proteomes" id="UP000317365"/>
    </source>
</evidence>
<dbReference type="PANTHER" id="PTHR31490:SF90">
    <property type="entry name" value="ENDO-1,4-BETA-XYLANASE A"/>
    <property type="match status" value="1"/>
</dbReference>
<sequence length="355" mass="39664">MSIGSLLRFAALAAMVVGTPVAGSAEKTPASLAQRFAGHFKIGAAVEPWQLTGSEAPLLAQQFNSLTAENVMKPSRLQPNEGEFTFAKADAIVAYAKAKGMAVRGHTLLWHQRTPDWFWKDASGEPATRELVLARLQSHIATVVGRYKSTIGVWDVVNEVVDPSQPGCLRDNAWLRVVGPDYVDWAFRYAHDADPKAKLFINDFATTRHDKRACLVQVVQGLLDRGVPVHGVGHQMHVSVYEPTAQEVDETLSTFAHMGLGNQITELDMSLYPRRAYLLDDTIANLLELQAQRYAELMQVFLAHPEIDSVTFWGISDDHTHLTQGLEWWRREKPLLFDDEQEPKAAFWEVLKLVP</sequence>
<accession>A0A515EUS5</accession>
<proteinExistence type="inferred from homology"/>
<dbReference type="SMART" id="SM00633">
    <property type="entry name" value="Glyco_10"/>
    <property type="match status" value="1"/>
</dbReference>
<evidence type="ECO:0000256" key="1">
    <source>
        <dbReference type="ARBA" id="ARBA00022801"/>
    </source>
</evidence>
<evidence type="ECO:0000256" key="2">
    <source>
        <dbReference type="ARBA" id="ARBA00023277"/>
    </source>
</evidence>
<dbReference type="Proteomes" id="UP000317365">
    <property type="component" value="Chromosome"/>
</dbReference>
<dbReference type="EC" id="3.2.1.8" evidence="5"/>
<evidence type="ECO:0000313" key="7">
    <source>
        <dbReference type="EMBL" id="QDL56323.1"/>
    </source>
</evidence>
<protein>
    <recommendedName>
        <fullName evidence="5">Beta-xylanase</fullName>
        <ecNumber evidence="5">3.2.1.8</ecNumber>
    </recommendedName>
</protein>
<name>A0A515EUS5_9BURK</name>
<reference evidence="8" key="1">
    <citation type="submission" date="2019-02" db="EMBL/GenBank/DDBJ databases">
        <title>Complete genome sequence of Rhodoferax sp. Gr-4.</title>
        <authorList>
            <person name="Jin L."/>
        </authorList>
    </citation>
    <scope>NUCLEOTIDE SEQUENCE [LARGE SCALE GENOMIC DNA]</scope>
    <source>
        <strain evidence="8">Gr-4</strain>
    </source>
</reference>
<dbReference type="PRINTS" id="PR00134">
    <property type="entry name" value="GLHYDRLASE10"/>
</dbReference>